<evidence type="ECO:0000256" key="5">
    <source>
        <dbReference type="ARBA" id="ARBA00012683"/>
    </source>
</evidence>
<dbReference type="SUPFAM" id="SSF52467">
    <property type="entry name" value="DHS-like NAD/FAD-binding domain"/>
    <property type="match status" value="1"/>
</dbReference>
<accession>E4X4V2</accession>
<dbReference type="EMBL" id="FN653025">
    <property type="protein sequence ID" value="CBY18320.1"/>
    <property type="molecule type" value="Genomic_DNA"/>
</dbReference>
<keyword evidence="6" id="KW-0808">Transferase</keyword>
<dbReference type="FunCoup" id="E4X4V2">
    <property type="interactions" value="272"/>
</dbReference>
<reference evidence="10" key="1">
    <citation type="journal article" date="2010" name="Science">
        <title>Plasticity of animal genome architecture unmasked by rapid evolution of a pelagic tunicate.</title>
        <authorList>
            <person name="Denoeud F."/>
            <person name="Henriet S."/>
            <person name="Mungpakdee S."/>
            <person name="Aury J.M."/>
            <person name="Da Silva C."/>
            <person name="Brinkmann H."/>
            <person name="Mikhaleva J."/>
            <person name="Olsen L.C."/>
            <person name="Jubin C."/>
            <person name="Canestro C."/>
            <person name="Bouquet J.M."/>
            <person name="Danks G."/>
            <person name="Poulain J."/>
            <person name="Campsteijn C."/>
            <person name="Adamski M."/>
            <person name="Cross I."/>
            <person name="Yadetie F."/>
            <person name="Muffato M."/>
            <person name="Louis A."/>
            <person name="Butcher S."/>
            <person name="Tsagkogeorga G."/>
            <person name="Konrad A."/>
            <person name="Singh S."/>
            <person name="Jensen M.F."/>
            <person name="Cong E.H."/>
            <person name="Eikeseth-Otteraa H."/>
            <person name="Noel B."/>
            <person name="Anthouard V."/>
            <person name="Porcel B.M."/>
            <person name="Kachouri-Lafond R."/>
            <person name="Nishino A."/>
            <person name="Ugolini M."/>
            <person name="Chourrout P."/>
            <person name="Nishida H."/>
            <person name="Aasland R."/>
            <person name="Huzurbazar S."/>
            <person name="Westhof E."/>
            <person name="Delsuc F."/>
            <person name="Lehrach H."/>
            <person name="Reinhardt R."/>
            <person name="Weissenbach J."/>
            <person name="Roy S.W."/>
            <person name="Artiguenave F."/>
            <person name="Postlethwait J.H."/>
            <person name="Manak J.R."/>
            <person name="Thompson E.M."/>
            <person name="Jaillon O."/>
            <person name="Du Pasquier L."/>
            <person name="Boudinot P."/>
            <person name="Liberles D.A."/>
            <person name="Volff J.N."/>
            <person name="Philippe H."/>
            <person name="Lenhard B."/>
            <person name="Roest Crollius H."/>
            <person name="Wincker P."/>
            <person name="Chourrout D."/>
        </authorList>
    </citation>
    <scope>NUCLEOTIDE SEQUENCE [LARGE SCALE GENOMIC DNA]</scope>
</reference>
<dbReference type="Proteomes" id="UP000001307">
    <property type="component" value="Unassembled WGS sequence"/>
</dbReference>
<dbReference type="Gene3D" id="3.40.910.10">
    <property type="entry name" value="Deoxyhypusine synthase"/>
    <property type="match status" value="1"/>
</dbReference>
<evidence type="ECO:0000256" key="6">
    <source>
        <dbReference type="ARBA" id="ARBA00022679"/>
    </source>
</evidence>
<proteinExistence type="inferred from homology"/>
<protein>
    <recommendedName>
        <fullName evidence="5">deoxyhypusine synthase</fullName>
        <ecNumber evidence="5">2.5.1.46</ecNumber>
    </recommendedName>
</protein>
<evidence type="ECO:0000256" key="2">
    <source>
        <dbReference type="ARBA" id="ARBA00001911"/>
    </source>
</evidence>
<dbReference type="Pfam" id="PF01916">
    <property type="entry name" value="DS"/>
    <property type="match status" value="1"/>
</dbReference>
<evidence type="ECO:0000256" key="4">
    <source>
        <dbReference type="ARBA" id="ARBA00009892"/>
    </source>
</evidence>
<comment type="similarity">
    <text evidence="4">Belongs to the deoxyhypusine synthase family.</text>
</comment>
<evidence type="ECO:0000256" key="1">
    <source>
        <dbReference type="ARBA" id="ARBA00000952"/>
    </source>
</evidence>
<dbReference type="GO" id="GO:0034038">
    <property type="term" value="F:deoxyhypusine synthase activity"/>
    <property type="evidence" value="ECO:0007669"/>
    <property type="project" value="UniProtKB-EC"/>
</dbReference>
<keyword evidence="11" id="KW-1185">Reference proteome</keyword>
<evidence type="ECO:0000256" key="8">
    <source>
        <dbReference type="ARBA" id="ARBA00023256"/>
    </source>
</evidence>
<dbReference type="FunFam" id="3.40.910.10:FF:000001">
    <property type="entry name" value="Probable deoxyhypusine synthase"/>
    <property type="match status" value="1"/>
</dbReference>
<dbReference type="NCBIfam" id="TIGR00321">
    <property type="entry name" value="dhys"/>
    <property type="match status" value="1"/>
</dbReference>
<dbReference type="EC" id="2.5.1.46" evidence="5"/>
<comment type="cofactor">
    <cofactor evidence="2">
        <name>NAD(+)</name>
        <dbReference type="ChEBI" id="CHEBI:57540"/>
    </cofactor>
</comment>
<evidence type="ECO:0000313" key="11">
    <source>
        <dbReference type="Proteomes" id="UP000001307"/>
    </source>
</evidence>
<dbReference type="InParanoid" id="E4X4V2"/>
<dbReference type="InterPro" id="IPR002773">
    <property type="entry name" value="Deoxyhypusine_synthase"/>
</dbReference>
<dbReference type="InterPro" id="IPR029035">
    <property type="entry name" value="DHS-like_NAD/FAD-binding_dom"/>
</dbReference>
<evidence type="ECO:0000256" key="7">
    <source>
        <dbReference type="ARBA" id="ARBA00023027"/>
    </source>
</evidence>
<comment type="catalytic activity">
    <reaction evidence="1">
        <text>[eIF5A protein]-L-lysine + spermidine = [eIF5A protein]-deoxyhypusine + propane-1,3-diamine</text>
        <dbReference type="Rhea" id="RHEA:33299"/>
        <dbReference type="Rhea" id="RHEA-COMP:10143"/>
        <dbReference type="Rhea" id="RHEA-COMP:10144"/>
        <dbReference type="ChEBI" id="CHEBI:29969"/>
        <dbReference type="ChEBI" id="CHEBI:57484"/>
        <dbReference type="ChEBI" id="CHEBI:57834"/>
        <dbReference type="ChEBI" id="CHEBI:82657"/>
        <dbReference type="EC" id="2.5.1.46"/>
    </reaction>
</comment>
<evidence type="ECO:0000256" key="9">
    <source>
        <dbReference type="SAM" id="MobiDB-lite"/>
    </source>
</evidence>
<dbReference type="AlphaFoldDB" id="E4X4V2"/>
<name>E4X4V2_OIKDI</name>
<dbReference type="OrthoDB" id="294378at2759"/>
<dbReference type="InterPro" id="IPR036982">
    <property type="entry name" value="Deoxyhypusine_synthase_sf"/>
</dbReference>
<evidence type="ECO:0000256" key="3">
    <source>
        <dbReference type="ARBA" id="ARBA00005041"/>
    </source>
</evidence>
<dbReference type="PANTHER" id="PTHR11703">
    <property type="entry name" value="DEOXYHYPUSINE SYNTHASE"/>
    <property type="match status" value="1"/>
</dbReference>
<comment type="pathway">
    <text evidence="3">Protein modification; eIF5A hypusination.</text>
</comment>
<dbReference type="PANTHER" id="PTHR11703:SF0">
    <property type="entry name" value="DEOXYHYPUSINE SYNTHASE"/>
    <property type="match status" value="1"/>
</dbReference>
<sequence>MSVTPGGDLTGKDAVFVPTGELPMENPETVTGYDFDEGVDYDKLFDTMSRMGFQATTFGNGIKEIRRMIERKLRPSEEDIKKAADLNSGCDTNCRIFLGYTSNMGSCGVREVIRFLCKHKMVDCIVATAGGIEEDFIKCLAPTYIGRFDYSGRDLRKRGMNRIGNLIVPNDNYCKFEDWINPILDAMVDEQEKNGTKWTPSKMIDRLGKEINDESSIYYWCWKNKIPVYSPALTDGSIGDMIYFHSYTKPGLILDIVEDIRGVNNCAKFALNTGMILLGGGVIKHHICNANLMRNGADYSVFVNTGQEFDGSDTGAKPDEAISWGKVSKHSSKLMKISGDSTLIFPLLVSQTFAKYKDEFIKYNEEQEARGEQEWWKIIK</sequence>
<dbReference type="GO" id="GO:0005737">
    <property type="term" value="C:cytoplasm"/>
    <property type="evidence" value="ECO:0007669"/>
    <property type="project" value="TreeGrafter"/>
</dbReference>
<keyword evidence="8" id="KW-0386">Hypusine biosynthesis</keyword>
<feature type="region of interest" description="Disordered" evidence="9">
    <location>
        <begin position="1"/>
        <end position="21"/>
    </location>
</feature>
<gene>
    <name evidence="10" type="ORF">GSOID_T00002174001</name>
</gene>
<keyword evidence="7" id="KW-0520">NAD</keyword>
<evidence type="ECO:0000313" key="10">
    <source>
        <dbReference type="EMBL" id="CBY18320.1"/>
    </source>
</evidence>
<organism evidence="10">
    <name type="scientific">Oikopleura dioica</name>
    <name type="common">Tunicate</name>
    <dbReference type="NCBI Taxonomy" id="34765"/>
    <lineage>
        <taxon>Eukaryota</taxon>
        <taxon>Metazoa</taxon>
        <taxon>Chordata</taxon>
        <taxon>Tunicata</taxon>
        <taxon>Appendicularia</taxon>
        <taxon>Copelata</taxon>
        <taxon>Oikopleuridae</taxon>
        <taxon>Oikopleura</taxon>
    </lineage>
</organism>